<evidence type="ECO:0000313" key="5">
    <source>
        <dbReference type="EMBL" id="ANP42914.1"/>
    </source>
</evidence>
<dbReference type="EMBL" id="CP015231">
    <property type="protein sequence ID" value="ANP42914.1"/>
    <property type="molecule type" value="Genomic_DNA"/>
</dbReference>
<dbReference type="PANTHER" id="PTHR10381:SF70">
    <property type="entry name" value="ATP-DEPENDENT CLP PROTEASE PROTEOLYTIC SUBUNIT"/>
    <property type="match status" value="1"/>
</dbReference>
<protein>
    <recommendedName>
        <fullName evidence="7">ATP-dependent Clp protease proteolytic subunit</fullName>
    </recommendedName>
</protein>
<dbReference type="InterPro" id="IPR023562">
    <property type="entry name" value="ClpP/TepA"/>
</dbReference>
<gene>
    <name evidence="5" type="ORF">K529_019310</name>
</gene>
<keyword evidence="1" id="KW-0645">Protease</keyword>
<dbReference type="CDD" id="cd07016">
    <property type="entry name" value="S14_ClpP_1"/>
    <property type="match status" value="1"/>
</dbReference>
<reference evidence="5 6" key="1">
    <citation type="journal article" date="2016" name="ISME J.">
        <title>Global occurrence and heterogeneity of the Roseobacter-clade species Ruegeria mobilis.</title>
        <authorList>
            <person name="Sonnenschein E."/>
            <person name="Gram L."/>
        </authorList>
    </citation>
    <scope>NUCLEOTIDE SEQUENCE [LARGE SCALE GENOMIC DNA]</scope>
    <source>
        <strain evidence="5 6">F1926</strain>
        <plasmid evidence="5 6">unnamed1</plasmid>
    </source>
</reference>
<dbReference type="InterPro" id="IPR029045">
    <property type="entry name" value="ClpP/crotonase-like_dom_sf"/>
</dbReference>
<evidence type="ECO:0000256" key="3">
    <source>
        <dbReference type="ARBA" id="ARBA00022825"/>
    </source>
</evidence>
<dbReference type="PANTHER" id="PTHR10381">
    <property type="entry name" value="ATP-DEPENDENT CLP PROTEASE PROTEOLYTIC SUBUNIT"/>
    <property type="match status" value="1"/>
</dbReference>
<dbReference type="GO" id="GO:0009368">
    <property type="term" value="C:endopeptidase Clp complex"/>
    <property type="evidence" value="ECO:0007669"/>
    <property type="project" value="TreeGrafter"/>
</dbReference>
<name>A0A1B1A8L4_9RHOB</name>
<dbReference type="SUPFAM" id="SSF52096">
    <property type="entry name" value="ClpP/crotonase"/>
    <property type="match status" value="1"/>
</dbReference>
<dbReference type="NCBIfam" id="NF045542">
    <property type="entry name" value="Clp_rel_HeadMat"/>
    <property type="match status" value="1"/>
</dbReference>
<evidence type="ECO:0000256" key="2">
    <source>
        <dbReference type="ARBA" id="ARBA00022801"/>
    </source>
</evidence>
<dbReference type="Proteomes" id="UP000013243">
    <property type="component" value="Plasmid unnamed1"/>
</dbReference>
<dbReference type="GO" id="GO:0004176">
    <property type="term" value="F:ATP-dependent peptidase activity"/>
    <property type="evidence" value="ECO:0007669"/>
    <property type="project" value="TreeGrafter"/>
</dbReference>
<keyword evidence="5" id="KW-0614">Plasmid</keyword>
<evidence type="ECO:0000313" key="6">
    <source>
        <dbReference type="Proteomes" id="UP000013243"/>
    </source>
</evidence>
<dbReference type="GO" id="GO:0006515">
    <property type="term" value="P:protein quality control for misfolded or incompletely synthesized proteins"/>
    <property type="evidence" value="ECO:0007669"/>
    <property type="project" value="TreeGrafter"/>
</dbReference>
<evidence type="ECO:0000256" key="1">
    <source>
        <dbReference type="ARBA" id="ARBA00022670"/>
    </source>
</evidence>
<keyword evidence="3" id="KW-0720">Serine protease</keyword>
<dbReference type="Gene3D" id="3.90.226.10">
    <property type="entry name" value="2-enoyl-CoA Hydratase, Chain A, domain 1"/>
    <property type="match status" value="1"/>
</dbReference>
<dbReference type="OrthoDB" id="9806592at2"/>
<dbReference type="RefSeq" id="WP_005635108.1">
    <property type="nucleotide sequence ID" value="NZ_CP015231.1"/>
</dbReference>
<evidence type="ECO:0008006" key="7">
    <source>
        <dbReference type="Google" id="ProtNLM"/>
    </source>
</evidence>
<accession>A0A1B1A8L4</accession>
<feature type="region of interest" description="Disordered" evidence="4">
    <location>
        <begin position="213"/>
        <end position="247"/>
    </location>
</feature>
<geneLocation type="plasmid" evidence="5 6">
    <name>unnamed1</name>
</geneLocation>
<evidence type="ECO:0000256" key="4">
    <source>
        <dbReference type="SAM" id="MobiDB-lite"/>
    </source>
</evidence>
<organism evidence="5 6">
    <name type="scientific">Tritonibacter mobilis F1926</name>
    <dbReference type="NCBI Taxonomy" id="1265309"/>
    <lineage>
        <taxon>Bacteria</taxon>
        <taxon>Pseudomonadati</taxon>
        <taxon>Pseudomonadota</taxon>
        <taxon>Alphaproteobacteria</taxon>
        <taxon>Rhodobacterales</taxon>
        <taxon>Paracoccaceae</taxon>
        <taxon>Tritonibacter</taxon>
    </lineage>
</organism>
<dbReference type="GeneID" id="28252030"/>
<dbReference type="GO" id="GO:0004252">
    <property type="term" value="F:serine-type endopeptidase activity"/>
    <property type="evidence" value="ECO:0007669"/>
    <property type="project" value="TreeGrafter"/>
</dbReference>
<dbReference type="KEGG" id="rmb:K529_019310"/>
<dbReference type="AlphaFoldDB" id="A0A1B1A8L4"/>
<dbReference type="Pfam" id="PF00574">
    <property type="entry name" value="CLP_protease"/>
    <property type="match status" value="1"/>
</dbReference>
<dbReference type="GO" id="GO:0051117">
    <property type="term" value="F:ATPase binding"/>
    <property type="evidence" value="ECO:0007669"/>
    <property type="project" value="TreeGrafter"/>
</dbReference>
<proteinExistence type="predicted"/>
<sequence>MSELFQSGVIRLFGTIVKDEYIWPADTGLFSARMVIEALEENQGDVTVLVNSDGGMPSEGEAIRAAFDAHPGNVTVKVTGNAHSAASLMIMSADHIEMSAGSLMLIHDPSTGAYGNPADLAAQAEELDVMAGAYAGVYAARAGITPDEARALMRAETMLTAYSAVEKGFADAVATASDSDDTTPTMNHAAAIVAASAAMSRAREVQMRFEAAEAGLEDGASQQTGQEADDKKGISMSKQNTPAPADVPAPAPVAELVMSAADAVAADRVRIKGIREAAAPFMAHVGQAEVDRMCDDGTSLDEANRVIMAAAAAGQPRVQRTRIVTDERETKRIGMTEAAVAQMLGRDPVDERAHAFMEMDFVEMAADLTGASRPRSVGAKADVLMSAGHSTSDFPLILSTAFNTVIESAYDLAEPTFGAFSREMTFNDFREHSIVRPDNFPTLKKVGEHGEIKFGTFGENKETIALASYGTGISVSRQLMVNDAMGAIAEVLLNAASIVPEFEEETFWAMLLSNPKLSDGKGVFHADHGNVGGAGNITTATVGEGRKAMRSHKLSDKRNLKQNAPAFLIVGPERETEAEQFLAPLLAAEQTNVNPLARKLRLVVSEEIEDSKWFLSVDPAKKTHSFKHGYLDGARAPRVRVDDPFGSQGTRMTIEHDFACGAVGYMGVYQRG</sequence>
<dbReference type="Pfam" id="PF25209">
    <property type="entry name" value="Phage_capsid_4"/>
    <property type="match status" value="1"/>
</dbReference>
<keyword evidence="2" id="KW-0378">Hydrolase</keyword>